<dbReference type="SUPFAM" id="SSF63825">
    <property type="entry name" value="YWTD domain"/>
    <property type="match status" value="1"/>
</dbReference>
<gene>
    <name evidence="1" type="ORF">BLW93_08445</name>
</gene>
<comment type="caution">
    <text evidence="1">The sequence shown here is derived from an EMBL/GenBank/DDBJ whole genome shotgun (WGS) entry which is preliminary data.</text>
</comment>
<accession>A0A1R1MJ55</accession>
<dbReference type="AlphaFoldDB" id="A0A1R1MJ55"/>
<dbReference type="InterPro" id="IPR015943">
    <property type="entry name" value="WD40/YVTN_repeat-like_dom_sf"/>
</dbReference>
<keyword evidence="2" id="KW-1185">Reference proteome</keyword>
<protein>
    <submittedName>
        <fullName evidence="1">Uncharacterized protein</fullName>
    </submittedName>
</protein>
<name>A0A1R1MJ55_9BACT</name>
<evidence type="ECO:0000313" key="1">
    <source>
        <dbReference type="EMBL" id="OMH39842.1"/>
    </source>
</evidence>
<organism evidence="1 2">
    <name type="scientific">Desulfurobacterium indicum</name>
    <dbReference type="NCBI Taxonomy" id="1914305"/>
    <lineage>
        <taxon>Bacteria</taxon>
        <taxon>Pseudomonadati</taxon>
        <taxon>Aquificota</taxon>
        <taxon>Aquificia</taxon>
        <taxon>Desulfurobacteriales</taxon>
        <taxon>Desulfurobacteriaceae</taxon>
        <taxon>Desulfurobacterium</taxon>
    </lineage>
</organism>
<dbReference type="Gene3D" id="2.130.10.10">
    <property type="entry name" value="YVTN repeat-like/Quinoprotein amine dehydrogenase"/>
    <property type="match status" value="1"/>
</dbReference>
<sequence>MSIASSLFIYIQFLKNGSSVSLKTININNQTITINKTYKSKEKQKQFLVTRINISGKINSIIINGKKYVLPKTINFTKNSSQAIFITVNNKKLYVENQQLLNINKKVLFTIPSLKTIGVIDKNTGLIAGFIGTQNTPTGIAVNNNKIFVGYKNTSVISVLSLENGFHISDIPIPGDGTCRIENSKNKLFILSSDKKRLIIYNISAGITNSIIFPRKISDFFVNNATDTILTVDGDTGNIDMFSMTNGNRIGTVIIPGSIISVCGDEKNIYAADDFSKTIVKYSLISRTSDVEELINRPLKIRNFNNLIFTVTYSHLIAFDTFSLNPYATFNIKGISELIFTGDKIFVFSKSGKYFVIDASSFYTETVGDIPEAVLEGTYN</sequence>
<reference evidence="1 2" key="1">
    <citation type="submission" date="2016-10" db="EMBL/GenBank/DDBJ databases">
        <title>Genome sequence of a sulfur-reducing bacterium Desulfurobacterium indicum K6013.</title>
        <authorList>
            <person name="Cao J."/>
            <person name="Shao Z."/>
            <person name="Alain K."/>
            <person name="Jebbar M."/>
        </authorList>
    </citation>
    <scope>NUCLEOTIDE SEQUENCE [LARGE SCALE GENOMIC DNA]</scope>
    <source>
        <strain evidence="1 2">K6013</strain>
    </source>
</reference>
<evidence type="ECO:0000313" key="2">
    <source>
        <dbReference type="Proteomes" id="UP000187408"/>
    </source>
</evidence>
<proteinExistence type="predicted"/>
<dbReference type="Proteomes" id="UP000187408">
    <property type="component" value="Unassembled WGS sequence"/>
</dbReference>
<dbReference type="EMBL" id="MOEN01000049">
    <property type="protein sequence ID" value="OMH39842.1"/>
    <property type="molecule type" value="Genomic_DNA"/>
</dbReference>